<dbReference type="Proteomes" id="UP001189429">
    <property type="component" value="Unassembled WGS sequence"/>
</dbReference>
<name>A0ABN9VZ69_9DINO</name>
<protein>
    <submittedName>
        <fullName evidence="2">Uncharacterized protein</fullName>
    </submittedName>
</protein>
<gene>
    <name evidence="2" type="ORF">PCOR1329_LOCUS62256</name>
</gene>
<proteinExistence type="predicted"/>
<feature type="non-terminal residue" evidence="2">
    <location>
        <position position="1"/>
    </location>
</feature>
<reference evidence="2" key="1">
    <citation type="submission" date="2023-10" db="EMBL/GenBank/DDBJ databases">
        <authorList>
            <person name="Chen Y."/>
            <person name="Shah S."/>
            <person name="Dougan E. K."/>
            <person name="Thang M."/>
            <person name="Chan C."/>
        </authorList>
    </citation>
    <scope>NUCLEOTIDE SEQUENCE [LARGE SCALE GENOMIC DNA]</scope>
</reference>
<evidence type="ECO:0000313" key="2">
    <source>
        <dbReference type="EMBL" id="CAK0878526.1"/>
    </source>
</evidence>
<sequence>EILNVLNNDPTRAVAKDILYGPRLNNEYRFKQVKGSLRYQLYIKHYAVSRNQVVFPFVKQTEQMKVDGGPEQQITDVGVRALSRRRLNSRKQMAVVINYCQSLLQEGVLEDTRGRMQAVETDAPHHYSMIGGATLAGAFYMACEQDPSNEHVKRIISEGFSGVNIWIKSMPPDSIEWFKNEANRWHRGSAFNLVEILMEMPKAEAQWAAHRTKHDITVRSCPSSGEFRYEKVYQRLIKENFPRKFKKWFQCDNTKTAVHMMNDCPALDEFLKFAEDECDFTNSNLNDGIVATLLREICVILDKNFKGYLQKDMHTSVMVELVKFTIPLLERPGRRSTPWIFREPGREDLLRRLLCPMASLSKVRQKFEAASKKRKAQTEDVEGGAAAPKTKAKAKGKAKGKAKVKASPAILCANEDLSLSSVPGRDRVFLDDLAARVEFPLKYVSANKIDWASVRRQLSIGLEFCFVGTAALNGKDFAAWSAMRPATQQEIIEAHVAVYREQAPSAVSDAASSSEVADAVVAMLGQETDVPSSVPDELQNEKVDAVIGEFKDQSFILSLSNFLNTNNLKLKGSIRPAFASIQHEVGRRIAENDGATASPKQLTSRALLFIVFEVASEVFPKRTFEFVWGVCELAAANKTTPVNLLSYGTIEDSDALAKVMSLRVCYLREILDAMASGAHRVTVEDRGACVKETSNRIADVGAMDCALGSSEGEKWVDSRANVNSVFVGSYSASDLDRVLLQHKGGDSESQASAAVETAQGSTVKAGAGETQKKDEQKSEMKSEQKSDEDEWLSISTLRLNMSRISSQGATGAVIEVFVKTLAGWLFANTNGVFNAKTEDKDKETKTVSFRPDARLDCVKIAPKVKPIKIKVEQMPKHLRLSFCGRVSQTPAVGALPLCEAFGTKFYVSAGNGECENVDAADTLCPAWLVRQMTKGQAATTEVVTSTVPFEFKYSAGVPILTKVSVRLFSLVPDKDWVATSTELVRPKINEQISKESIGPSTKTKTPDDEKAHALKELKAQWKWCSHLFK</sequence>
<feature type="region of interest" description="Disordered" evidence="1">
    <location>
        <begin position="746"/>
        <end position="788"/>
    </location>
</feature>
<keyword evidence="3" id="KW-1185">Reference proteome</keyword>
<evidence type="ECO:0000256" key="1">
    <source>
        <dbReference type="SAM" id="MobiDB-lite"/>
    </source>
</evidence>
<organism evidence="2 3">
    <name type="scientific">Prorocentrum cordatum</name>
    <dbReference type="NCBI Taxonomy" id="2364126"/>
    <lineage>
        <taxon>Eukaryota</taxon>
        <taxon>Sar</taxon>
        <taxon>Alveolata</taxon>
        <taxon>Dinophyceae</taxon>
        <taxon>Prorocentrales</taxon>
        <taxon>Prorocentraceae</taxon>
        <taxon>Prorocentrum</taxon>
    </lineage>
</organism>
<feature type="compositionally biased region" description="Basic and acidic residues" evidence="1">
    <location>
        <begin position="770"/>
        <end position="785"/>
    </location>
</feature>
<dbReference type="EMBL" id="CAUYUJ010017857">
    <property type="protein sequence ID" value="CAK0878526.1"/>
    <property type="molecule type" value="Genomic_DNA"/>
</dbReference>
<feature type="region of interest" description="Disordered" evidence="1">
    <location>
        <begin position="374"/>
        <end position="398"/>
    </location>
</feature>
<evidence type="ECO:0000313" key="3">
    <source>
        <dbReference type="Proteomes" id="UP001189429"/>
    </source>
</evidence>
<comment type="caution">
    <text evidence="2">The sequence shown here is derived from an EMBL/GenBank/DDBJ whole genome shotgun (WGS) entry which is preliminary data.</text>
</comment>
<feature type="compositionally biased region" description="Polar residues" evidence="1">
    <location>
        <begin position="747"/>
        <end position="762"/>
    </location>
</feature>
<accession>A0ABN9VZ69</accession>